<dbReference type="GO" id="GO:0043539">
    <property type="term" value="F:protein serine/threonine kinase activator activity"/>
    <property type="evidence" value="ECO:0007669"/>
    <property type="project" value="TreeGrafter"/>
</dbReference>
<dbReference type="SUPFAM" id="SSF48371">
    <property type="entry name" value="ARM repeat"/>
    <property type="match status" value="1"/>
</dbReference>
<evidence type="ECO:0000256" key="1">
    <source>
        <dbReference type="ARBA" id="ARBA00011012"/>
    </source>
</evidence>
<evidence type="ECO:0008006" key="4">
    <source>
        <dbReference type="Google" id="ProtNLM"/>
    </source>
</evidence>
<dbReference type="InterPro" id="IPR016024">
    <property type="entry name" value="ARM-type_fold"/>
</dbReference>
<gene>
    <name evidence="2" type="ORF">Cgig2_024929</name>
</gene>
<proteinExistence type="inferred from homology"/>
<dbReference type="Gene3D" id="1.25.10.10">
    <property type="entry name" value="Leucine-rich Repeat Variant"/>
    <property type="match status" value="1"/>
</dbReference>
<dbReference type="Proteomes" id="UP001153076">
    <property type="component" value="Unassembled WGS sequence"/>
</dbReference>
<evidence type="ECO:0000313" key="2">
    <source>
        <dbReference type="EMBL" id="KAJ8441200.1"/>
    </source>
</evidence>
<accession>A0A9Q1KCW4</accession>
<keyword evidence="3" id="KW-1185">Reference proteome</keyword>
<comment type="caution">
    <text evidence="2">The sequence shown here is derived from an EMBL/GenBank/DDBJ whole genome shotgun (WGS) entry which is preliminary data.</text>
</comment>
<dbReference type="PANTHER" id="PTHR10182:SF3">
    <property type="entry name" value="PROTEIN MO25"/>
    <property type="match status" value="1"/>
</dbReference>
<dbReference type="InterPro" id="IPR011989">
    <property type="entry name" value="ARM-like"/>
</dbReference>
<protein>
    <recommendedName>
        <fullName evidence="4">MO25-like protein</fullName>
    </recommendedName>
</protein>
<dbReference type="PANTHER" id="PTHR10182">
    <property type="entry name" value="CALCIUM-BINDING PROTEIN 39-RELATED"/>
    <property type="match status" value="1"/>
</dbReference>
<dbReference type="GO" id="GO:0035556">
    <property type="term" value="P:intracellular signal transduction"/>
    <property type="evidence" value="ECO:0007669"/>
    <property type="project" value="TreeGrafter"/>
</dbReference>
<comment type="similarity">
    <text evidence="1">Belongs to the Mo25 family.</text>
</comment>
<evidence type="ECO:0000313" key="3">
    <source>
        <dbReference type="Proteomes" id="UP001153076"/>
    </source>
</evidence>
<dbReference type="AlphaFoldDB" id="A0A9Q1KCW4"/>
<sequence>MSFCFFKARLRTPQEVAKATKDSLVVLDSITVVDFEAREKALGEVEKNFSTISSYNNKDVVSTGGNMLRECIKFQTLAKLSTFSACDSLPVVFPAVISSPQLFFKYIALPNFDVSCNAFSIFKALLTRHTEEVAEYLTFHFDEFFAIYEQLLTSSKCVTRGQSLKLLSYILFEPLNMPVMKRYSLEIRYLKVIMTLLKVFVANPNKPREIKIILAKNCAKLLDLLRGLSMGKGSDDDLFEEKKELVMKEIENAYRLYNYNR</sequence>
<dbReference type="EMBL" id="JAKOGI010000174">
    <property type="protein sequence ID" value="KAJ8441200.1"/>
    <property type="molecule type" value="Genomic_DNA"/>
</dbReference>
<name>A0A9Q1KCW4_9CARY</name>
<dbReference type="Pfam" id="PF08569">
    <property type="entry name" value="Mo25"/>
    <property type="match status" value="1"/>
</dbReference>
<dbReference type="InterPro" id="IPR013878">
    <property type="entry name" value="Mo25"/>
</dbReference>
<reference evidence="2" key="1">
    <citation type="submission" date="2022-04" db="EMBL/GenBank/DDBJ databases">
        <title>Carnegiea gigantea Genome sequencing and assembly v2.</title>
        <authorList>
            <person name="Copetti D."/>
            <person name="Sanderson M.J."/>
            <person name="Burquez A."/>
            <person name="Wojciechowski M.F."/>
        </authorList>
    </citation>
    <scope>NUCLEOTIDE SEQUENCE</scope>
    <source>
        <strain evidence="2">SGP5-SGP5p</strain>
        <tissue evidence="2">Aerial part</tissue>
    </source>
</reference>
<dbReference type="OrthoDB" id="609103at2759"/>
<organism evidence="2 3">
    <name type="scientific">Carnegiea gigantea</name>
    <dbReference type="NCBI Taxonomy" id="171969"/>
    <lineage>
        <taxon>Eukaryota</taxon>
        <taxon>Viridiplantae</taxon>
        <taxon>Streptophyta</taxon>
        <taxon>Embryophyta</taxon>
        <taxon>Tracheophyta</taxon>
        <taxon>Spermatophyta</taxon>
        <taxon>Magnoliopsida</taxon>
        <taxon>eudicotyledons</taxon>
        <taxon>Gunneridae</taxon>
        <taxon>Pentapetalae</taxon>
        <taxon>Caryophyllales</taxon>
        <taxon>Cactineae</taxon>
        <taxon>Cactaceae</taxon>
        <taxon>Cactoideae</taxon>
        <taxon>Echinocereeae</taxon>
        <taxon>Carnegiea</taxon>
    </lineage>
</organism>